<name>A0A061REU3_9CHLO</name>
<evidence type="ECO:0000313" key="2">
    <source>
        <dbReference type="EMBL" id="JAC69021.1"/>
    </source>
</evidence>
<proteinExistence type="predicted"/>
<feature type="compositionally biased region" description="Low complexity" evidence="1">
    <location>
        <begin position="71"/>
        <end position="82"/>
    </location>
</feature>
<protein>
    <submittedName>
        <fullName evidence="2">p-loop containing nucleoside triphosphate hydrolase protein</fullName>
    </submittedName>
</protein>
<dbReference type="GO" id="GO:0016787">
    <property type="term" value="F:hydrolase activity"/>
    <property type="evidence" value="ECO:0007669"/>
    <property type="project" value="UniProtKB-KW"/>
</dbReference>
<feature type="region of interest" description="Disordered" evidence="1">
    <location>
        <begin position="62"/>
        <end position="98"/>
    </location>
</feature>
<evidence type="ECO:0000256" key="1">
    <source>
        <dbReference type="SAM" id="MobiDB-lite"/>
    </source>
</evidence>
<gene>
    <name evidence="2" type="ORF">TSPGSL018_7391</name>
</gene>
<dbReference type="InterPro" id="IPR036412">
    <property type="entry name" value="HAD-like_sf"/>
</dbReference>
<dbReference type="AlphaFoldDB" id="A0A061REU3"/>
<dbReference type="Gene3D" id="3.40.50.1000">
    <property type="entry name" value="HAD superfamily/HAD-like"/>
    <property type="match status" value="1"/>
</dbReference>
<dbReference type="EMBL" id="GBEZ01017304">
    <property type="protein sequence ID" value="JAC69021.1"/>
    <property type="molecule type" value="Transcribed_RNA"/>
</dbReference>
<organism evidence="2">
    <name type="scientific">Tetraselmis sp. GSL018</name>
    <dbReference type="NCBI Taxonomy" id="582737"/>
    <lineage>
        <taxon>Eukaryota</taxon>
        <taxon>Viridiplantae</taxon>
        <taxon>Chlorophyta</taxon>
        <taxon>core chlorophytes</taxon>
        <taxon>Chlorodendrophyceae</taxon>
        <taxon>Chlorodendrales</taxon>
        <taxon>Chlorodendraceae</taxon>
        <taxon>Tetraselmis</taxon>
    </lineage>
</organism>
<dbReference type="SUPFAM" id="SSF56784">
    <property type="entry name" value="HAD-like"/>
    <property type="match status" value="1"/>
</dbReference>
<reference evidence="2" key="1">
    <citation type="submission" date="2014-05" db="EMBL/GenBank/DDBJ databases">
        <title>The transcriptome of the halophilic microalga Tetraselmis sp. GSL018 isolated from the Great Salt Lake, Utah.</title>
        <authorList>
            <person name="Jinkerson R.E."/>
            <person name="D'Adamo S."/>
            <person name="Posewitz M.C."/>
        </authorList>
    </citation>
    <scope>NUCLEOTIDE SEQUENCE</scope>
    <source>
        <strain evidence="2">GSL018</strain>
    </source>
</reference>
<dbReference type="InterPro" id="IPR023214">
    <property type="entry name" value="HAD_sf"/>
</dbReference>
<keyword evidence="2" id="KW-0378">Hydrolase</keyword>
<sequence length="789" mass="86160">MADDTAYVGFASDGEFSESLDQAALHFANIEYGLPGDMHEKADLNNQHVSTLDADDTGNELVQTSTESRLGTTSNTGTQNTSKARQFGQGTTSENPTVKCSKKSKKLLAVGQPSTIPQSDKITILFDLNGVLFEEKGAGVPRFGITELAKLHKAFRIGIYSSRTERNIGPAIRKVERLTRVPGLIDRQLWLSRSQCVPAPEEHLQKPKSNPWDVIKPLSPSFPGDALRRVILVDDDAFKAAPGETANMIRVPSCKRNGKQRNSSAPDPTLATLVQHLLPLADMPDADVREHTARISSEVFAASAAAAAAAAPNPAVVIDSRSEVTAELAGHGPAEEGVAPLQMLLRETKMKYFACGFWAVLHGSDGSGIHLRDNAARESFDSGGGTVIKEFSYYSHARDFLNSRLGIRREYLTEQQLRLLTYKPKHREQLTRPCVLVRNFLNKHGRLWSTVVGSEGAPCIVFWWQTHKERSRLSSSGSYVEAQLRFQKIMGTGRQHTAAETGAEPLGAPEGFCAVLDGPDGSCLCRASDPLVTGGFGIGEVKAFPTYEEARDWINGKIGADVEWMSREELDCAAPEQKPERKVYTVIKSGGRHRIVCTSRDVEPHMAEAVVRAFPTMNSARRLLSTLEPGTSAPAAAAEEPPCTEDAALQAGCRKEENFVAVFGGQNESYLRTRDDHYNRAAEHLSSAARRSFDRYSDAREWLNRQLGVEGVEWFTRWQLQQLRRPGEAQGEPEGADDKLVGDGGCQPLSGLRHYSVLQGAFGPALVSTPFALTPALSKHVLSYCGHGG</sequence>
<feature type="non-terminal residue" evidence="2">
    <location>
        <position position="789"/>
    </location>
</feature>
<feature type="compositionally biased region" description="Polar residues" evidence="1">
    <location>
        <begin position="88"/>
        <end position="98"/>
    </location>
</feature>
<accession>A0A061REU3</accession>